<accession>A0ABW0WYA0</accession>
<feature type="compositionally biased region" description="Low complexity" evidence="10">
    <location>
        <begin position="2105"/>
        <end position="2114"/>
    </location>
</feature>
<evidence type="ECO:0000313" key="14">
    <source>
        <dbReference type="EMBL" id="MFC5662552.1"/>
    </source>
</evidence>
<dbReference type="InterPro" id="IPR006162">
    <property type="entry name" value="Ppantetheine_attach_site"/>
</dbReference>
<keyword evidence="3" id="KW-0597">Phosphoprotein</keyword>
<dbReference type="InterPro" id="IPR013149">
    <property type="entry name" value="ADH-like_C"/>
</dbReference>
<sequence>MHTDPVVQDPTQALAVVGMAGRFPDAPDVESFWRLMMERHDAVRPVPATRWDATAQLDPQREVQAVGGFLDDVDRFDATFFGISPREAEMLDPQQRLMLEAAWRALEDAGTPARALAGSRTGVFVGAGWHDYEHVGRKSGSGVTQHTAPGYALDMIAARVSYFLGLTGPSLVVETGCSSALVAAHLAAQALRAGEVDAAIIGGVALMLDPTASIGLTHFGGLSPDGRCKAFGAGANGFVRGEGVGALYVKTLARAQADGDRIHGVIAGTAVNNDGGGQSVVAPSPLGQERLLRDSYRHWGIPADRVAYLEAHGTGTAVGDPIEAGAVGRVLGQARSADAGPLPIGSVKTNIGHLEAAAGIPGLFKVLLSLRHGVVPPSLHSADLNPEIAFDELNVTVVREPLPLPADEQVFLGVSSFGWGGTNAHVVLTGAPQPAPATTVATQATARDATVLLPVSAHSEQALAERARELRTLLTGAAPTPLPALAGTLAWQRDQFPVRAALLAADATEAAEQLERLAADPADAGARVFTGRAATRGRTAFVFPGQGSQWHAMGRELLAAEPVFAAVIDRCAKALEPYVEWDLVRVVSGEAGEEWLSRIDMLQPTLWAVSLGLCELWRASGVVPDVVVGHSQGEVTAATAAGILSYEDGAMVVARRSAIARRTSGKGRMLAVDLSLDAAKAALSGFEEGVSLAVNNGPNSCVLSGDTELVLALKELLEAEGTFCRLVNVDYASHSPQMDELEDDLLAALRSVRPGPGAVELMSTVRVAPLEGPELDARYWVDNLRRPVMFADAMERLFDTGVTHVVEISPHPVLTPALEQLAAQRPVPPQVLSTLRRDQGSPDTVRESRARAYVSGLEPFGGLLRDAWAPVPPYPWQRTVHWVEQVRRRAGSGAGEELRLVPSVTEQGAWTGMLELAPADIPWVRDHRVYDAVVLPGTGMLELALRTALARTGGAHRTLADVGLHGHLTLTEEPVTVALGWRDDVTGGGSFTLSSLEPGGQGWVRHASARVLAEDTAPRVPAFPERLLGLEAAPAAEFYADCAARGLNYGPAFQGVVGLRGGAAECLAEVRLPEGCLAGGHPHRLHPALWDAALQASIPLFPGEEAAVPVGVDRVHLHQDLAEPVTALWSHAVRRDGGEMVDLFLFDALRRPVLSLLGLRMRALAASADPGAADAERIHRLEFRSKAEAGAEDGTGDGNGIGAWVVCAADTAGGTAARGRAGELAEALGAHGGAALAQVADGPAAERTELWEERLAPVEGLGGVVFLAPRADAGPAAQRAGLLALAALVRACSARPLVPRLVVVTADAQLPPSAAGTADPGAAQYWGFGRVLRREHPELRPVLVDVAAEEADWAARCAVELLTEDGADQVVLRGGERLVGRLVRGAAGAADHPADAARPYWRAAALPQPFRLAPDRQGSWDGLAFRPLERRAPGAGEIELAVGSAALNFIDVMKVMGTYPDPSADARLLGLDGVGVVTRTGEGVTRFAPGDRVVACTGGGAFATHWTVLADHAQLVPAGMADADAAAFPAVTITAWYGLRHLAALAPGETVLIHSAAGGLGLAAIAVARLLGAEVIATAGSEPKRARLRELGVRHVFDSRDLSWADQVRAATGGRGVDVVLNSLTGAAIPLGLEVLAEGGRFVEVGKADIYGGRTLALDAFRKGITLASLDLAAVIARRPALFTRLFAEVWERVEAGELAPLPVLSYPFAQAAEALREMSRGRHIGKFVLSDPSTVDAVAPEPLRDGRFRGDGTYLITGGLGALGLSLAEFMAERGAGRLALVGRSAPREDAVARIEALRARGVRVETFAADVTDRAALRRVREQLPPLRGVVHAAGLLDDATVLNLTEDQLHRVLAPKVDGAVHLDAVTEGDPLDFFLLFSSAAALFGNAGQAAYAAGNAFLDALAVARRRRGLPALSVQWGPFSDVGLAAAEDNRGARLAERGMAGFSTGEAWRALEGFLGGDEPVVAYVPIDLRQYLEAYPDTATLDSWSALRELAKHGGGGSSAGAAFLAELREAPRERWPELLEAKVQELAGRVLRLDAGAIDRDTPFKSLGLDSLMGLELRNRLEAAFGLRLSPTLLWTYGTPRALSAVLAERLLGDPAAGEEAAPGATDERAEAAATDGEG</sequence>
<organism evidence="14 15">
    <name type="scientific">Kitasatospora misakiensis</name>
    <dbReference type="NCBI Taxonomy" id="67330"/>
    <lineage>
        <taxon>Bacteria</taxon>
        <taxon>Bacillati</taxon>
        <taxon>Actinomycetota</taxon>
        <taxon>Actinomycetes</taxon>
        <taxon>Kitasatosporales</taxon>
        <taxon>Streptomycetaceae</taxon>
        <taxon>Kitasatospora</taxon>
    </lineage>
</organism>
<dbReference type="InterPro" id="IPR014031">
    <property type="entry name" value="Ketoacyl_synth_C"/>
</dbReference>
<dbReference type="InterPro" id="IPR036291">
    <property type="entry name" value="NAD(P)-bd_dom_sf"/>
</dbReference>
<evidence type="ECO:0000256" key="8">
    <source>
        <dbReference type="ARBA" id="ARBA00023315"/>
    </source>
</evidence>
<dbReference type="Gene3D" id="3.40.50.720">
    <property type="entry name" value="NAD(P)-binding Rossmann-like Domain"/>
    <property type="match status" value="3"/>
</dbReference>
<feature type="region of interest" description="C-terminal hotdog fold" evidence="9">
    <location>
        <begin position="1030"/>
        <end position="1170"/>
    </location>
</feature>
<dbReference type="Gene3D" id="3.40.47.10">
    <property type="match status" value="1"/>
</dbReference>
<dbReference type="InterPro" id="IPR013968">
    <property type="entry name" value="PKS_KR"/>
</dbReference>
<dbReference type="Pfam" id="PF08240">
    <property type="entry name" value="ADH_N"/>
    <property type="match status" value="1"/>
</dbReference>
<dbReference type="InterPro" id="IPR011032">
    <property type="entry name" value="GroES-like_sf"/>
</dbReference>
<keyword evidence="7" id="KW-0511">Multifunctional enzyme</keyword>
<evidence type="ECO:0000256" key="5">
    <source>
        <dbReference type="ARBA" id="ARBA00022857"/>
    </source>
</evidence>
<dbReference type="InterPro" id="IPR042104">
    <property type="entry name" value="PKS_dehydratase_sf"/>
</dbReference>
<evidence type="ECO:0000259" key="11">
    <source>
        <dbReference type="PROSITE" id="PS50075"/>
    </source>
</evidence>
<dbReference type="SUPFAM" id="SSF55048">
    <property type="entry name" value="Probable ACP-binding domain of malonyl-CoA ACP transacylase"/>
    <property type="match status" value="1"/>
</dbReference>
<feature type="active site" description="Proton donor; for dehydratase activity" evidence="9">
    <location>
        <position position="1091"/>
    </location>
</feature>
<dbReference type="Gene3D" id="3.90.180.10">
    <property type="entry name" value="Medium-chain alcohol dehydrogenases, catalytic domain"/>
    <property type="match status" value="1"/>
</dbReference>
<dbReference type="InterPro" id="IPR049900">
    <property type="entry name" value="PKS_mFAS_DH"/>
</dbReference>
<reference evidence="15" key="1">
    <citation type="journal article" date="2019" name="Int. J. Syst. Evol. Microbiol.">
        <title>The Global Catalogue of Microorganisms (GCM) 10K type strain sequencing project: providing services to taxonomists for standard genome sequencing and annotation.</title>
        <authorList>
            <consortium name="The Broad Institute Genomics Platform"/>
            <consortium name="The Broad Institute Genome Sequencing Center for Infectious Disease"/>
            <person name="Wu L."/>
            <person name="Ma J."/>
        </authorList>
    </citation>
    <scope>NUCLEOTIDE SEQUENCE [LARGE SCALE GENOMIC DNA]</scope>
    <source>
        <strain evidence="15">CGMCC 4.1437</strain>
    </source>
</reference>
<evidence type="ECO:0000256" key="6">
    <source>
        <dbReference type="ARBA" id="ARBA00023194"/>
    </source>
</evidence>
<dbReference type="SUPFAM" id="SSF51735">
    <property type="entry name" value="NAD(P)-binding Rossmann-fold domains"/>
    <property type="match status" value="3"/>
</dbReference>
<dbReference type="SMART" id="SM00823">
    <property type="entry name" value="PKS_PP"/>
    <property type="match status" value="1"/>
</dbReference>
<protein>
    <submittedName>
        <fullName evidence="14">SDR family NAD(P)-dependent oxidoreductase</fullName>
    </submittedName>
</protein>
<evidence type="ECO:0000259" key="13">
    <source>
        <dbReference type="PROSITE" id="PS52019"/>
    </source>
</evidence>
<dbReference type="RefSeq" id="WP_380224168.1">
    <property type="nucleotide sequence ID" value="NZ_JBHSOF010000005.1"/>
</dbReference>
<dbReference type="InterPro" id="IPR009081">
    <property type="entry name" value="PP-bd_ACP"/>
</dbReference>
<dbReference type="InterPro" id="IPR049551">
    <property type="entry name" value="PKS_DH_C"/>
</dbReference>
<dbReference type="InterPro" id="IPR032821">
    <property type="entry name" value="PKS_assoc"/>
</dbReference>
<dbReference type="CDD" id="cd00833">
    <property type="entry name" value="PKS"/>
    <property type="match status" value="1"/>
</dbReference>
<evidence type="ECO:0000256" key="1">
    <source>
        <dbReference type="ARBA" id="ARBA00004792"/>
    </source>
</evidence>
<dbReference type="Pfam" id="PF08659">
    <property type="entry name" value="KR"/>
    <property type="match status" value="1"/>
</dbReference>
<dbReference type="InterPro" id="IPR020807">
    <property type="entry name" value="PKS_DH"/>
</dbReference>
<dbReference type="SUPFAM" id="SSF52151">
    <property type="entry name" value="FabD/lysophospholipase-like"/>
    <property type="match status" value="1"/>
</dbReference>
<dbReference type="InterPro" id="IPR016039">
    <property type="entry name" value="Thiolase-like"/>
</dbReference>
<dbReference type="InterPro" id="IPR020806">
    <property type="entry name" value="PKS_PP-bd"/>
</dbReference>
<dbReference type="Pfam" id="PF00550">
    <property type="entry name" value="PP-binding"/>
    <property type="match status" value="1"/>
</dbReference>
<dbReference type="PANTHER" id="PTHR43775">
    <property type="entry name" value="FATTY ACID SYNTHASE"/>
    <property type="match status" value="1"/>
</dbReference>
<dbReference type="SMART" id="SM00829">
    <property type="entry name" value="PKS_ER"/>
    <property type="match status" value="1"/>
</dbReference>
<dbReference type="PROSITE" id="PS52019">
    <property type="entry name" value="PKS_MFAS_DH"/>
    <property type="match status" value="1"/>
</dbReference>
<dbReference type="InterPro" id="IPR020843">
    <property type="entry name" value="ER"/>
</dbReference>
<dbReference type="SMART" id="SM00822">
    <property type="entry name" value="PKS_KR"/>
    <property type="match status" value="1"/>
</dbReference>
<dbReference type="InterPro" id="IPR057326">
    <property type="entry name" value="KR_dom"/>
</dbReference>
<dbReference type="SUPFAM" id="SSF53901">
    <property type="entry name" value="Thiolase-like"/>
    <property type="match status" value="1"/>
</dbReference>
<dbReference type="SMART" id="SM00827">
    <property type="entry name" value="PKS_AT"/>
    <property type="match status" value="1"/>
</dbReference>
<keyword evidence="8" id="KW-0012">Acyltransferase</keyword>
<dbReference type="Pfam" id="PF16197">
    <property type="entry name" value="KAsynt_C_assoc"/>
    <property type="match status" value="1"/>
</dbReference>
<dbReference type="CDD" id="cd05195">
    <property type="entry name" value="enoyl_red"/>
    <property type="match status" value="1"/>
</dbReference>
<dbReference type="Gene3D" id="3.30.70.3290">
    <property type="match status" value="1"/>
</dbReference>
<keyword evidence="6" id="KW-0045">Antibiotic biosynthesis</keyword>
<evidence type="ECO:0000256" key="3">
    <source>
        <dbReference type="ARBA" id="ARBA00022553"/>
    </source>
</evidence>
<dbReference type="SMART" id="SM00826">
    <property type="entry name" value="PKS_DH"/>
    <property type="match status" value="1"/>
</dbReference>
<dbReference type="Pfam" id="PF00107">
    <property type="entry name" value="ADH_zinc_N"/>
    <property type="match status" value="1"/>
</dbReference>
<dbReference type="Pfam" id="PF14765">
    <property type="entry name" value="PS-DH"/>
    <property type="match status" value="1"/>
</dbReference>
<dbReference type="Pfam" id="PF02801">
    <property type="entry name" value="Ketoacyl-synt_C"/>
    <property type="match status" value="1"/>
</dbReference>
<dbReference type="InterPro" id="IPR050091">
    <property type="entry name" value="PKS_NRPS_Biosynth_Enz"/>
</dbReference>
<evidence type="ECO:0000259" key="12">
    <source>
        <dbReference type="PROSITE" id="PS52004"/>
    </source>
</evidence>
<dbReference type="PROSITE" id="PS50075">
    <property type="entry name" value="CARRIER"/>
    <property type="match status" value="1"/>
</dbReference>
<feature type="domain" description="Ketosynthase family 3 (KS3)" evidence="12">
    <location>
        <begin position="11"/>
        <end position="430"/>
    </location>
</feature>
<dbReference type="PROSITE" id="PS52004">
    <property type="entry name" value="KS3_2"/>
    <property type="match status" value="1"/>
</dbReference>
<keyword evidence="4" id="KW-0808">Transferase</keyword>
<dbReference type="Pfam" id="PF00698">
    <property type="entry name" value="Acyl_transf_1"/>
    <property type="match status" value="1"/>
</dbReference>
<dbReference type="InterPro" id="IPR014030">
    <property type="entry name" value="Ketoacyl_synth_N"/>
</dbReference>
<dbReference type="Gene3D" id="3.10.129.110">
    <property type="entry name" value="Polyketide synthase dehydratase"/>
    <property type="match status" value="1"/>
</dbReference>
<keyword evidence="15" id="KW-1185">Reference proteome</keyword>
<evidence type="ECO:0000313" key="15">
    <source>
        <dbReference type="Proteomes" id="UP001595975"/>
    </source>
</evidence>
<evidence type="ECO:0000256" key="7">
    <source>
        <dbReference type="ARBA" id="ARBA00023268"/>
    </source>
</evidence>
<feature type="region of interest" description="N-terminal hotdog fold" evidence="9">
    <location>
        <begin position="891"/>
        <end position="1018"/>
    </location>
</feature>
<dbReference type="PANTHER" id="PTHR43775:SF37">
    <property type="entry name" value="SI:DKEY-61P9.11"/>
    <property type="match status" value="1"/>
</dbReference>
<dbReference type="Pfam" id="PF00109">
    <property type="entry name" value="ketoacyl-synt"/>
    <property type="match status" value="1"/>
</dbReference>
<dbReference type="PROSITE" id="PS00012">
    <property type="entry name" value="PHOSPHOPANTETHEINE"/>
    <property type="match status" value="1"/>
</dbReference>
<dbReference type="SUPFAM" id="SSF47336">
    <property type="entry name" value="ACP-like"/>
    <property type="match status" value="1"/>
</dbReference>
<dbReference type="Pfam" id="PF21089">
    <property type="entry name" value="PKS_DH_N"/>
    <property type="match status" value="1"/>
</dbReference>
<evidence type="ECO:0000256" key="10">
    <source>
        <dbReference type="SAM" id="MobiDB-lite"/>
    </source>
</evidence>
<dbReference type="Gene3D" id="3.40.366.10">
    <property type="entry name" value="Malonyl-Coenzyme A Acyl Carrier Protein, domain 2"/>
    <property type="match status" value="1"/>
</dbReference>
<dbReference type="InterPro" id="IPR020841">
    <property type="entry name" value="PKS_Beta-ketoAc_synthase_dom"/>
</dbReference>
<feature type="active site" description="Proton acceptor; for dehydratase activity" evidence="9">
    <location>
        <position position="927"/>
    </location>
</feature>
<dbReference type="SUPFAM" id="SSF50129">
    <property type="entry name" value="GroES-like"/>
    <property type="match status" value="1"/>
</dbReference>
<feature type="domain" description="PKS/mFAS DH" evidence="13">
    <location>
        <begin position="891"/>
        <end position="1170"/>
    </location>
</feature>
<evidence type="ECO:0000256" key="2">
    <source>
        <dbReference type="ARBA" id="ARBA00022450"/>
    </source>
</evidence>
<feature type="region of interest" description="Disordered" evidence="10">
    <location>
        <begin position="2105"/>
        <end position="2128"/>
    </location>
</feature>
<dbReference type="EMBL" id="JBHSOF010000005">
    <property type="protein sequence ID" value="MFC5662552.1"/>
    <property type="molecule type" value="Genomic_DNA"/>
</dbReference>
<dbReference type="Gene3D" id="1.10.1200.10">
    <property type="entry name" value="ACP-like"/>
    <property type="match status" value="1"/>
</dbReference>
<name>A0ABW0WYA0_9ACTN</name>
<dbReference type="InterPro" id="IPR016035">
    <property type="entry name" value="Acyl_Trfase/lysoPLipase"/>
</dbReference>
<dbReference type="SMART" id="SM01294">
    <property type="entry name" value="PKS_PP_betabranch"/>
    <property type="match status" value="1"/>
</dbReference>
<comment type="caution">
    <text evidence="14">The sequence shown here is derived from an EMBL/GenBank/DDBJ whole genome shotgun (WGS) entry which is preliminary data.</text>
</comment>
<dbReference type="Proteomes" id="UP001595975">
    <property type="component" value="Unassembled WGS sequence"/>
</dbReference>
<evidence type="ECO:0000256" key="9">
    <source>
        <dbReference type="PROSITE-ProRule" id="PRU01363"/>
    </source>
</evidence>
<evidence type="ECO:0000256" key="4">
    <source>
        <dbReference type="ARBA" id="ARBA00022679"/>
    </source>
</evidence>
<gene>
    <name evidence="14" type="ORF">ACFP3U_06095</name>
</gene>
<comment type="pathway">
    <text evidence="1">Antibiotic biosynthesis.</text>
</comment>
<keyword evidence="5" id="KW-0521">NADP</keyword>
<dbReference type="InterPro" id="IPR036736">
    <property type="entry name" value="ACP-like_sf"/>
</dbReference>
<dbReference type="InterPro" id="IPR014043">
    <property type="entry name" value="Acyl_transferase_dom"/>
</dbReference>
<dbReference type="InterPro" id="IPR013154">
    <property type="entry name" value="ADH-like_N"/>
</dbReference>
<keyword evidence="2" id="KW-0596">Phosphopantetheine</keyword>
<dbReference type="InterPro" id="IPR001227">
    <property type="entry name" value="Ac_transferase_dom_sf"/>
</dbReference>
<proteinExistence type="predicted"/>
<feature type="domain" description="Carrier" evidence="11">
    <location>
        <begin position="2026"/>
        <end position="2100"/>
    </location>
</feature>
<dbReference type="InterPro" id="IPR049552">
    <property type="entry name" value="PKS_DH_N"/>
</dbReference>
<dbReference type="SMART" id="SM00825">
    <property type="entry name" value="PKS_KS"/>
    <property type="match status" value="1"/>
</dbReference>
<dbReference type="InterPro" id="IPR016036">
    <property type="entry name" value="Malonyl_transacylase_ACP-bd"/>
</dbReference>